<dbReference type="Proteomes" id="UP000215158">
    <property type="component" value="Chromosome 1"/>
</dbReference>
<dbReference type="AlphaFoldDB" id="A0A248VM99"/>
<evidence type="ECO:0000313" key="3">
    <source>
        <dbReference type="Proteomes" id="UP000215158"/>
    </source>
</evidence>
<keyword evidence="1" id="KW-1133">Transmembrane helix</keyword>
<protein>
    <submittedName>
        <fullName evidence="2">Uncharacterized protein</fullName>
    </submittedName>
</protein>
<keyword evidence="1" id="KW-0812">Transmembrane</keyword>
<evidence type="ECO:0000256" key="1">
    <source>
        <dbReference type="SAM" id="Phobius"/>
    </source>
</evidence>
<proteinExistence type="predicted"/>
<dbReference type="RefSeq" id="WP_095420076.1">
    <property type="nucleotide sequence ID" value="NZ_CP022989.1"/>
</dbReference>
<dbReference type="EMBL" id="CP022989">
    <property type="protein sequence ID" value="ASW00119.1"/>
    <property type="molecule type" value="Genomic_DNA"/>
</dbReference>
<feature type="transmembrane region" description="Helical" evidence="1">
    <location>
        <begin position="40"/>
        <end position="59"/>
    </location>
</feature>
<gene>
    <name evidence="2" type="ORF">CJU94_19380</name>
</gene>
<keyword evidence="3" id="KW-1185">Reference proteome</keyword>
<organism evidence="2 3">
    <name type="scientific">Paraburkholderia aromaticivorans</name>
    <dbReference type="NCBI Taxonomy" id="2026199"/>
    <lineage>
        <taxon>Bacteria</taxon>
        <taxon>Pseudomonadati</taxon>
        <taxon>Pseudomonadota</taxon>
        <taxon>Betaproteobacteria</taxon>
        <taxon>Burkholderiales</taxon>
        <taxon>Burkholderiaceae</taxon>
        <taxon>Paraburkholderia</taxon>
    </lineage>
</organism>
<sequence length="72" mass="7000">MAQNSAVVTGGVAISTATLMPAVEWALALAFHVPVPASVSALVAGVLASGAHAALNYIAARVAAKQSATSAQ</sequence>
<dbReference type="KEGG" id="parb:CJU94_19380"/>
<reference evidence="2 3" key="1">
    <citation type="submission" date="2017-08" db="EMBL/GenBank/DDBJ databases">
        <title>Identification and genetic characteristics of simultaneous BTEX- and naphthalene-degrading Paraburkholderia sp. BN5 isolated from petroleum-contaminated soil.</title>
        <authorList>
            <person name="Lee Y."/>
            <person name="Jeon C.O."/>
        </authorList>
    </citation>
    <scope>NUCLEOTIDE SEQUENCE [LARGE SCALE GENOMIC DNA]</scope>
    <source>
        <strain evidence="2 3">BN5</strain>
    </source>
</reference>
<evidence type="ECO:0000313" key="2">
    <source>
        <dbReference type="EMBL" id="ASW00119.1"/>
    </source>
</evidence>
<name>A0A248VM99_9BURK</name>
<keyword evidence="1" id="KW-0472">Membrane</keyword>
<accession>A0A248VM99</accession>